<dbReference type="RefSeq" id="XP_031003355.1">
    <property type="nucleotide sequence ID" value="XM_031151231.1"/>
</dbReference>
<evidence type="ECO:0000313" key="3">
    <source>
        <dbReference type="EMBL" id="TVY24567.1"/>
    </source>
</evidence>
<feature type="compositionally biased region" description="Basic and acidic residues" evidence="1">
    <location>
        <begin position="101"/>
        <end position="113"/>
    </location>
</feature>
<comment type="caution">
    <text evidence="3">The sequence shown here is derived from an EMBL/GenBank/DDBJ whole genome shotgun (WGS) entry which is preliminary data.</text>
</comment>
<dbReference type="InterPro" id="IPR012912">
    <property type="entry name" value="Plasmid_pRiA4b_Orf3-like"/>
</dbReference>
<protein>
    <recommendedName>
        <fullName evidence="2">Plasmid pRiA4b Orf3-like domain-containing protein</fullName>
    </recommendedName>
</protein>
<proteinExistence type="predicted"/>
<keyword evidence="4" id="KW-1185">Reference proteome</keyword>
<dbReference type="OrthoDB" id="245563at2759"/>
<feature type="domain" description="Plasmid pRiA4b Orf3-like" evidence="2">
    <location>
        <begin position="15"/>
        <end position="116"/>
    </location>
</feature>
<reference evidence="3 4" key="1">
    <citation type="submission" date="2018-05" db="EMBL/GenBank/DDBJ databases">
        <title>Genome sequencing and assembly of the regulated plant pathogen Lachnellula willkommii and related sister species for the development of diagnostic species identification markers.</title>
        <authorList>
            <person name="Giroux E."/>
            <person name="Bilodeau G."/>
        </authorList>
    </citation>
    <scope>NUCLEOTIDE SEQUENCE [LARGE SCALE GENOMIC DNA]</scope>
    <source>
        <strain evidence="3 4">CBS 185.66</strain>
    </source>
</reference>
<sequence>MGPGSFASAKGLDSMHNRDRTPKIDSKKIKLSKVLENKEYKGAKIEYEYDFGDCWQHTVDIAGRAEASNRFLCLEGEGHSVAEDVGANQGWLKLREAYRTADPTTEQREKRTWFESGASNNDPKGFGNGREWD</sequence>
<evidence type="ECO:0000259" key="2">
    <source>
        <dbReference type="Pfam" id="PF07929"/>
    </source>
</evidence>
<feature type="compositionally biased region" description="Basic and acidic residues" evidence="1">
    <location>
        <begin position="13"/>
        <end position="23"/>
    </location>
</feature>
<dbReference type="EMBL" id="QGMH01000125">
    <property type="protein sequence ID" value="TVY24567.1"/>
    <property type="molecule type" value="Genomic_DNA"/>
</dbReference>
<organism evidence="3 4">
    <name type="scientific">Lachnellula hyalina</name>
    <dbReference type="NCBI Taxonomy" id="1316788"/>
    <lineage>
        <taxon>Eukaryota</taxon>
        <taxon>Fungi</taxon>
        <taxon>Dikarya</taxon>
        <taxon>Ascomycota</taxon>
        <taxon>Pezizomycotina</taxon>
        <taxon>Leotiomycetes</taxon>
        <taxon>Helotiales</taxon>
        <taxon>Lachnaceae</taxon>
        <taxon>Lachnellula</taxon>
    </lineage>
</organism>
<accession>A0A8H8TWL6</accession>
<dbReference type="InterPro" id="IPR024047">
    <property type="entry name" value="MM3350-like_sf"/>
</dbReference>
<dbReference type="GeneID" id="41986489"/>
<dbReference type="Proteomes" id="UP000431533">
    <property type="component" value="Unassembled WGS sequence"/>
</dbReference>
<dbReference type="AlphaFoldDB" id="A0A8H8TWL6"/>
<feature type="region of interest" description="Disordered" evidence="1">
    <location>
        <begin position="101"/>
        <end position="133"/>
    </location>
</feature>
<dbReference type="Pfam" id="PF07929">
    <property type="entry name" value="PRiA4_ORF3"/>
    <property type="match status" value="1"/>
</dbReference>
<evidence type="ECO:0000256" key="1">
    <source>
        <dbReference type="SAM" id="MobiDB-lite"/>
    </source>
</evidence>
<name>A0A8H8TWL6_9HELO</name>
<dbReference type="Gene3D" id="3.10.290.30">
    <property type="entry name" value="MM3350-like"/>
    <property type="match status" value="1"/>
</dbReference>
<dbReference type="SUPFAM" id="SSF159941">
    <property type="entry name" value="MM3350-like"/>
    <property type="match status" value="1"/>
</dbReference>
<feature type="region of interest" description="Disordered" evidence="1">
    <location>
        <begin position="1"/>
        <end position="23"/>
    </location>
</feature>
<evidence type="ECO:0000313" key="4">
    <source>
        <dbReference type="Proteomes" id="UP000431533"/>
    </source>
</evidence>
<gene>
    <name evidence="3" type="ORF">LHYA1_G006291</name>
</gene>